<keyword evidence="8" id="KW-0472">Membrane</keyword>
<dbReference type="EMBL" id="JAZDWZ010000014">
    <property type="protein sequence ID" value="MEE3928616.1"/>
    <property type="molecule type" value="Genomic_DNA"/>
</dbReference>
<evidence type="ECO:0000256" key="1">
    <source>
        <dbReference type="ARBA" id="ARBA00001316"/>
    </source>
</evidence>
<feature type="signal peptide" evidence="9">
    <location>
        <begin position="1"/>
        <end position="30"/>
    </location>
</feature>
<evidence type="ECO:0000256" key="3">
    <source>
        <dbReference type="ARBA" id="ARBA00019758"/>
    </source>
</evidence>
<keyword evidence="6" id="KW-0175">Coiled coil</keyword>
<evidence type="ECO:0000256" key="7">
    <source>
        <dbReference type="SAM" id="MobiDB-lite"/>
    </source>
</evidence>
<feature type="compositionally biased region" description="Basic and acidic residues" evidence="7">
    <location>
        <begin position="1373"/>
        <end position="1383"/>
    </location>
</feature>
<evidence type="ECO:0000256" key="2">
    <source>
        <dbReference type="ARBA" id="ARBA00012581"/>
    </source>
</evidence>
<feature type="compositionally biased region" description="Low complexity" evidence="7">
    <location>
        <begin position="1419"/>
        <end position="1430"/>
    </location>
</feature>
<evidence type="ECO:0000256" key="8">
    <source>
        <dbReference type="SAM" id="Phobius"/>
    </source>
</evidence>
<dbReference type="PROSITE" id="PS50007">
    <property type="entry name" value="PIPLC_X_DOMAIN"/>
    <property type="match status" value="1"/>
</dbReference>
<organism evidence="11 12">
    <name type="scientific">Mycoplasmopsis ciconiae</name>
    <dbReference type="NCBI Taxonomy" id="561067"/>
    <lineage>
        <taxon>Bacteria</taxon>
        <taxon>Bacillati</taxon>
        <taxon>Mycoplasmatota</taxon>
        <taxon>Mycoplasmoidales</taxon>
        <taxon>Metamycoplasmataceae</taxon>
        <taxon>Mycoplasmopsis</taxon>
    </lineage>
</organism>
<feature type="chain" id="PRO_5045452105" description="1-phosphatidylinositol phosphodiesterase" evidence="9">
    <location>
        <begin position="31"/>
        <end position="1590"/>
    </location>
</feature>
<feature type="transmembrane region" description="Helical" evidence="8">
    <location>
        <begin position="1557"/>
        <end position="1577"/>
    </location>
</feature>
<evidence type="ECO:0000256" key="4">
    <source>
        <dbReference type="ARBA" id="ARBA00030474"/>
    </source>
</evidence>
<dbReference type="Proteomes" id="UP001344817">
    <property type="component" value="Unassembled WGS sequence"/>
</dbReference>
<feature type="compositionally biased region" description="Low complexity" evidence="7">
    <location>
        <begin position="1504"/>
        <end position="1531"/>
    </location>
</feature>
<feature type="compositionally biased region" description="Polar residues" evidence="7">
    <location>
        <begin position="1362"/>
        <end position="1372"/>
    </location>
</feature>
<protein>
    <recommendedName>
        <fullName evidence="3">1-phosphatidylinositol phosphodiesterase</fullName>
        <ecNumber evidence="2">4.6.1.13</ecNumber>
    </recommendedName>
    <alternativeName>
        <fullName evidence="4">Phosphatidylinositol diacylglycerol-lyase</fullName>
    </alternativeName>
    <alternativeName>
        <fullName evidence="5">Phosphatidylinositol-specific phospholipase C</fullName>
    </alternativeName>
</protein>
<evidence type="ECO:0000256" key="6">
    <source>
        <dbReference type="SAM" id="Coils"/>
    </source>
</evidence>
<feature type="coiled-coil region" evidence="6">
    <location>
        <begin position="1105"/>
        <end position="1194"/>
    </location>
</feature>
<feature type="domain" description="Phosphatidylinositol-specific phospholipase C X" evidence="10">
    <location>
        <begin position="63"/>
        <end position="219"/>
    </location>
</feature>
<feature type="compositionally biased region" description="Basic and acidic residues" evidence="7">
    <location>
        <begin position="1402"/>
        <end position="1417"/>
    </location>
</feature>
<evidence type="ECO:0000313" key="11">
    <source>
        <dbReference type="EMBL" id="MEE3928616.1"/>
    </source>
</evidence>
<evidence type="ECO:0000256" key="9">
    <source>
        <dbReference type="SAM" id="SignalP"/>
    </source>
</evidence>
<keyword evidence="9" id="KW-0732">Signal</keyword>
<dbReference type="Pfam" id="PF01468">
    <property type="entry name" value="GA"/>
    <property type="match status" value="2"/>
</dbReference>
<dbReference type="Gene3D" id="3.20.20.190">
    <property type="entry name" value="Phosphatidylinositol (PI) phosphodiesterase"/>
    <property type="match status" value="1"/>
</dbReference>
<dbReference type="InterPro" id="IPR002988">
    <property type="entry name" value="GA_module"/>
</dbReference>
<feature type="coiled-coil region" evidence="6">
    <location>
        <begin position="1254"/>
        <end position="1321"/>
    </location>
</feature>
<comment type="caution">
    <text evidence="11">The sequence shown here is derived from an EMBL/GenBank/DDBJ whole genome shotgun (WGS) entry which is preliminary data.</text>
</comment>
<dbReference type="EC" id="4.6.1.13" evidence="2"/>
<evidence type="ECO:0000259" key="10">
    <source>
        <dbReference type="SMART" id="SM00148"/>
    </source>
</evidence>
<feature type="coiled-coil region" evidence="6">
    <location>
        <begin position="608"/>
        <end position="680"/>
    </location>
</feature>
<dbReference type="PANTHER" id="PTHR13593:SF113">
    <property type="entry name" value="SI:DKEY-266F7.9"/>
    <property type="match status" value="1"/>
</dbReference>
<evidence type="ECO:0000256" key="5">
    <source>
        <dbReference type="ARBA" id="ARBA00030782"/>
    </source>
</evidence>
<evidence type="ECO:0000313" key="12">
    <source>
        <dbReference type="Proteomes" id="UP001344817"/>
    </source>
</evidence>
<sequence length="1590" mass="185627">MKKRIKKFFPLIIFSPVVGLSLVSAISANTNLPTQNVNVNDLNDATSDRWDTKLNMNDWLKYVDDRKKLSELTLPGTHDSGMFAVGFWQKITEAWSKTQSKNWDNQLKQGIRFFDIRINHELFINHGGIWPGTKDTLKTYLEKMVQFLDKYPSEFIIFRFKDENSDVHNSGTAEKWKKLIEDTFKDPNINRRLYKNTSGRDVVNPTLAQLRGKIFVLNHMHHKVYTSAEFGGKWRSSLVTYQDFYNQGSEKKINYIRQYVKEYDERIRKNQDLIGFNFVSVADGRVYQSAKHVNWNTLKWLNENPQYKRYGTLVMDYPGDALVLNIIKNNYYVTDEEINRGFLGNLVKNISIDNIVDQTSQINLKNGNYDGFKVDVYSRGVFIESVDVKDSKVTLKNYKFPYDSDIKLVFYKLTPKNIYWDSRRYNEITINTKVVADQEWISNLEQFKQELLDYKNQNLDGQNFSESFISAFDSFYQKSFIETIESLLTTKIKLPLNVDLFNKIKQYFDQFKILWNTYVETKNNWKKYIGTYLNNNLFEEQFLAINTNVEQSLDSFLDLDKFDYDLLNQNLTNINQTINNKKEIISFYESLQKLVQNYIYKLDQVWVLKKYTNSYNIHKNALDNLTNKNQQIFKDVLNAVDLSVVKVAKKQELINNNSQAQILLNKAQNLNNQINQLFNDSSALTLLQKTYFDPKVEDILSKLLTEKYIELATEVNSLNDNTQKMRQQISEYPALEKQIFANVNSTEINEYKQINNKYQEYFNSTPNTQDSQYFNQFNNIKKDYEKMIELLRKIQKDNQEITDLKEKVIREIKAMDNLAQYSINNYVSLVQNSFTKQRINDLKTQANNDNKTTLVSLLDSLSYLNSKRKDAFVKMLKHSNTKQEFDNLINQANNINKILSDTKNYIHANTNIQTTQNYYDADLNIKVEYESLLLENSQNLDSELLDSKELTKDFENLKLYSSKLNGKQKLDSALLVFNEKFNADKILLSESNIEEVKKQISLAVDLSALEALSNSFDNYVENVKKINEKLEQSHLNTAQKENIKQNYLVSMDTSKIDDALILINNLNQAIISLDYLKEQASNIDKDYISQYYQEIIQTQDSNLDLEQISEQTQKLNELLDRYAVELKELNDYKQTKKEEVSALEMLNSNEKSNIYKKIDKCKDKDEVDQQALTATELNEDIKTLKEEVQILNQTKDTVNYLDSDSKIINDFDAKVEEMHSYLNNDSQIRDRTLILEYKNSQSALQSMLNGDNKREQIIDEINRVLQENNVLNQKQKEIFITRHSLDNISRLKQAQDLYNNLNQTIKKIENIQIKINQKEAQLEIKGEWNHSLDDLLDLEDLNKLEQQIDQYHEPVEIETKPQEPQVNEQNTQKPEEDNNHDFEENSPLDIDNNSDHSITTQEESKEEKPQNNTHEETTETTQDNESEQNQSTNVNSTAETQETQQPQNNDQSAQISETTEEMAQETTEEKQDLPQEPQQETPIVKDEQNQDETPDQEVTNQTTEPQQPNDSQQQDSSNAQNQENNTQDNQENTVILNQEDLPTINADKPKKLNKTNIIIISVATFFVTSSVALGLIFKKSILAFFAKIFK</sequence>
<dbReference type="RefSeq" id="WP_330501029.1">
    <property type="nucleotide sequence ID" value="NZ_JAZDWZ010000014.1"/>
</dbReference>
<feature type="region of interest" description="Disordered" evidence="7">
    <location>
        <begin position="1355"/>
        <end position="1531"/>
    </location>
</feature>
<keyword evidence="12" id="KW-1185">Reference proteome</keyword>
<gene>
    <name evidence="11" type="ORF">V2E24_03445</name>
</gene>
<accession>A0ABU7MM56</accession>
<dbReference type="InterPro" id="IPR051057">
    <property type="entry name" value="PI-PLC_domain"/>
</dbReference>
<name>A0ABU7MM56_9BACT</name>
<reference evidence="11" key="1">
    <citation type="submission" date="2024-01" db="EMBL/GenBank/DDBJ databases">
        <title>Genome sequence of Mycoplasma ciconiae type strain DSM 25251.</title>
        <authorList>
            <person name="Spergser J."/>
        </authorList>
    </citation>
    <scope>NUCLEOTIDE SEQUENCE [LARGE SCALE GENOMIC DNA]</scope>
    <source>
        <strain evidence="11">DSM 25251</strain>
    </source>
</reference>
<dbReference type="InterPro" id="IPR000909">
    <property type="entry name" value="PLipase_C_PInositol-sp_X_dom"/>
</dbReference>
<comment type="catalytic activity">
    <reaction evidence="1">
        <text>a 1,2-diacyl-sn-glycero-3-phospho-(1D-myo-inositol) = 1D-myo-inositol 1,2-cyclic phosphate + a 1,2-diacyl-sn-glycerol</text>
        <dbReference type="Rhea" id="RHEA:17093"/>
        <dbReference type="ChEBI" id="CHEBI:17815"/>
        <dbReference type="ChEBI" id="CHEBI:57880"/>
        <dbReference type="ChEBI" id="CHEBI:58484"/>
        <dbReference type="EC" id="4.6.1.13"/>
    </reaction>
</comment>
<proteinExistence type="predicted"/>
<dbReference type="SMART" id="SM00148">
    <property type="entry name" value="PLCXc"/>
    <property type="match status" value="1"/>
</dbReference>
<dbReference type="SUPFAM" id="SSF51695">
    <property type="entry name" value="PLC-like phosphodiesterases"/>
    <property type="match status" value="1"/>
</dbReference>
<keyword evidence="8" id="KW-0812">Transmembrane</keyword>
<feature type="compositionally biased region" description="Polar residues" evidence="7">
    <location>
        <begin position="1431"/>
        <end position="1456"/>
    </location>
</feature>
<dbReference type="InterPro" id="IPR017946">
    <property type="entry name" value="PLC-like_Pdiesterase_TIM-brl"/>
</dbReference>
<dbReference type="PANTHER" id="PTHR13593">
    <property type="match status" value="1"/>
</dbReference>
<keyword evidence="8" id="KW-1133">Transmembrane helix</keyword>